<organism evidence="2 3">
    <name type="scientific">Lactiplantibacillus modestisalitolerans</name>
    <dbReference type="NCBI Taxonomy" id="1457219"/>
    <lineage>
        <taxon>Bacteria</taxon>
        <taxon>Bacillati</taxon>
        <taxon>Bacillota</taxon>
        <taxon>Bacilli</taxon>
        <taxon>Lactobacillales</taxon>
        <taxon>Lactobacillaceae</taxon>
        <taxon>Lactiplantibacillus</taxon>
    </lineage>
</organism>
<accession>A0ABV5WRS2</accession>
<keyword evidence="1" id="KW-1133">Transmembrane helix</keyword>
<gene>
    <name evidence="2" type="ORF">ACFFLI_01270</name>
</gene>
<feature type="transmembrane region" description="Helical" evidence="1">
    <location>
        <begin position="12"/>
        <end position="30"/>
    </location>
</feature>
<protein>
    <recommendedName>
        <fullName evidence="4">Integral membrane protein</fullName>
    </recommendedName>
</protein>
<dbReference type="EMBL" id="JBHLZY010000003">
    <property type="protein sequence ID" value="MFB9768505.1"/>
    <property type="molecule type" value="Genomic_DNA"/>
</dbReference>
<comment type="caution">
    <text evidence="2">The sequence shown here is derived from an EMBL/GenBank/DDBJ whole genome shotgun (WGS) entry which is preliminary data.</text>
</comment>
<evidence type="ECO:0008006" key="4">
    <source>
        <dbReference type="Google" id="ProtNLM"/>
    </source>
</evidence>
<keyword evidence="1" id="KW-0812">Transmembrane</keyword>
<feature type="transmembrane region" description="Helical" evidence="1">
    <location>
        <begin position="42"/>
        <end position="60"/>
    </location>
</feature>
<keyword evidence="3" id="KW-1185">Reference proteome</keyword>
<dbReference type="Proteomes" id="UP001589691">
    <property type="component" value="Unassembled WGS sequence"/>
</dbReference>
<name>A0ABV5WRS2_9LACO</name>
<evidence type="ECO:0000256" key="1">
    <source>
        <dbReference type="SAM" id="Phobius"/>
    </source>
</evidence>
<reference evidence="2 3" key="1">
    <citation type="submission" date="2024-09" db="EMBL/GenBank/DDBJ databases">
        <authorList>
            <person name="Sun Q."/>
            <person name="Mori K."/>
        </authorList>
    </citation>
    <scope>NUCLEOTIDE SEQUENCE [LARGE SCALE GENOMIC DNA]</scope>
    <source>
        <strain evidence="2 3">TBRC 4576</strain>
    </source>
</reference>
<evidence type="ECO:0000313" key="2">
    <source>
        <dbReference type="EMBL" id="MFB9768505.1"/>
    </source>
</evidence>
<evidence type="ECO:0000313" key="3">
    <source>
        <dbReference type="Proteomes" id="UP001589691"/>
    </source>
</evidence>
<dbReference type="RefSeq" id="WP_137643652.1">
    <property type="nucleotide sequence ID" value="NZ_BJEA01000022.1"/>
</dbReference>
<keyword evidence="1" id="KW-0472">Membrane</keyword>
<sequence>MNDKFILTNVRLVFALITIIGAAVITNRVLPADLYPTLRHYFTVMVILGIGLDIVGRYQLSARTTEQKRSRK</sequence>
<proteinExistence type="predicted"/>